<accession>A0A6J6BVJ1</accession>
<reference evidence="1" key="1">
    <citation type="submission" date="2020-05" db="EMBL/GenBank/DDBJ databases">
        <authorList>
            <person name="Chiriac C."/>
            <person name="Salcher M."/>
            <person name="Ghai R."/>
            <person name="Kavagutti S V."/>
        </authorList>
    </citation>
    <scope>NUCLEOTIDE SEQUENCE</scope>
</reference>
<dbReference type="Gene3D" id="3.40.190.10">
    <property type="entry name" value="Periplasmic binding protein-like II"/>
    <property type="match status" value="1"/>
</dbReference>
<dbReference type="AlphaFoldDB" id="A0A6J6BVJ1"/>
<dbReference type="EMBL" id="CAEZST010000004">
    <property type="protein sequence ID" value="CAB4542218.1"/>
    <property type="molecule type" value="Genomic_DNA"/>
</dbReference>
<proteinExistence type="predicted"/>
<dbReference type="InterPro" id="IPR042100">
    <property type="entry name" value="Bug_dom1"/>
</dbReference>
<dbReference type="PANTHER" id="PTHR42928:SF3">
    <property type="entry name" value="UPF0065 PROTEIN YFLP"/>
    <property type="match status" value="1"/>
</dbReference>
<name>A0A6J6BVJ1_9ZZZZ</name>
<organism evidence="1">
    <name type="scientific">freshwater metagenome</name>
    <dbReference type="NCBI Taxonomy" id="449393"/>
    <lineage>
        <taxon>unclassified sequences</taxon>
        <taxon>metagenomes</taxon>
        <taxon>ecological metagenomes</taxon>
    </lineage>
</organism>
<protein>
    <submittedName>
        <fullName evidence="1">Unannotated protein</fullName>
    </submittedName>
</protein>
<dbReference type="Pfam" id="PF03401">
    <property type="entry name" value="TctC"/>
    <property type="match status" value="1"/>
</dbReference>
<dbReference type="Gene3D" id="3.40.190.150">
    <property type="entry name" value="Bordetella uptake gene, domain 1"/>
    <property type="match status" value="1"/>
</dbReference>
<gene>
    <name evidence="1" type="ORF">UFOPK1503_00332</name>
</gene>
<sequence length="372" mass="39139">MKKFAIAASALALVATSITAVPANASNVSANNARYGTNCAQLNQVARGKGADGSNLVCKVETSGTFKDKRVWAYAKFPTISALEVTIPAAPGGYEQVGRAMATAMVAEGILKQEALFVNRPGAGGTIGLNHFLNYEQGARNKVMVMGFALVGGVISTKNAAKNSELVPGARLMGEYEVVAVPADSPYRTLADLVKDIKAKKKDLPIAGGNLGGIDHYTAVSFYEAIGLSISDLNYVVYSGGAQITAALLNGSSKAGIAGYGEFKSQVAAGTLRLLGVTAPSKVSAIPADTFRSQGVSLVSQNWRGIMLPKGTSKANRDLFIRAMDVARSGTSWRTAAATNSWMNNWMAGDRFLTWLKQEEAKLAKLYKDAGL</sequence>
<evidence type="ECO:0000313" key="1">
    <source>
        <dbReference type="EMBL" id="CAB4542218.1"/>
    </source>
</evidence>
<dbReference type="PANTHER" id="PTHR42928">
    <property type="entry name" value="TRICARBOXYLATE-BINDING PROTEIN"/>
    <property type="match status" value="1"/>
</dbReference>
<dbReference type="InterPro" id="IPR005064">
    <property type="entry name" value="BUG"/>
</dbReference>
<dbReference type="SUPFAM" id="SSF53850">
    <property type="entry name" value="Periplasmic binding protein-like II"/>
    <property type="match status" value="1"/>
</dbReference>